<dbReference type="EMBL" id="BTSX01000005">
    <property type="protein sequence ID" value="GMS98880.1"/>
    <property type="molecule type" value="Genomic_DNA"/>
</dbReference>
<keyword evidence="2" id="KW-1185">Reference proteome</keyword>
<evidence type="ECO:0000313" key="2">
    <source>
        <dbReference type="Proteomes" id="UP001432027"/>
    </source>
</evidence>
<feature type="non-terminal residue" evidence="1">
    <location>
        <position position="1"/>
    </location>
</feature>
<gene>
    <name evidence="1" type="ORF">PENTCL1PPCAC_21055</name>
</gene>
<accession>A0AAV5TX99</accession>
<organism evidence="1 2">
    <name type="scientific">Pristionchus entomophagus</name>
    <dbReference type="NCBI Taxonomy" id="358040"/>
    <lineage>
        <taxon>Eukaryota</taxon>
        <taxon>Metazoa</taxon>
        <taxon>Ecdysozoa</taxon>
        <taxon>Nematoda</taxon>
        <taxon>Chromadorea</taxon>
        <taxon>Rhabditida</taxon>
        <taxon>Rhabditina</taxon>
        <taxon>Diplogasteromorpha</taxon>
        <taxon>Diplogasteroidea</taxon>
        <taxon>Neodiplogasteridae</taxon>
        <taxon>Pristionchus</taxon>
    </lineage>
</organism>
<reference evidence="1" key="1">
    <citation type="submission" date="2023-10" db="EMBL/GenBank/DDBJ databases">
        <title>Genome assembly of Pristionchus species.</title>
        <authorList>
            <person name="Yoshida K."/>
            <person name="Sommer R.J."/>
        </authorList>
    </citation>
    <scope>NUCLEOTIDE SEQUENCE</scope>
    <source>
        <strain evidence="1">RS0144</strain>
    </source>
</reference>
<proteinExistence type="predicted"/>
<dbReference type="Proteomes" id="UP001432027">
    <property type="component" value="Unassembled WGS sequence"/>
</dbReference>
<dbReference type="AlphaFoldDB" id="A0AAV5TX99"/>
<name>A0AAV5TX99_9BILA</name>
<evidence type="ECO:0000313" key="1">
    <source>
        <dbReference type="EMBL" id="GMS98880.1"/>
    </source>
</evidence>
<sequence>FQRREPQRGLPAKRSAERASIHGAFWRLPVPGQLPGTRVHARICASICGWGHEAAHILRQRPYLLPAPLLRRPYLGELEADATEQTAARTGIQSISAIEQFKLPSQ</sequence>
<comment type="caution">
    <text evidence="1">The sequence shown here is derived from an EMBL/GenBank/DDBJ whole genome shotgun (WGS) entry which is preliminary data.</text>
</comment>
<protein>
    <submittedName>
        <fullName evidence="1">Uncharacterized protein</fullName>
    </submittedName>
</protein>